<reference evidence="3 4" key="1">
    <citation type="submission" date="2019-07" db="EMBL/GenBank/DDBJ databases">
        <authorList>
            <person name="Huq M.A."/>
        </authorList>
    </citation>
    <scope>NUCLEOTIDE SEQUENCE [LARGE SCALE GENOMIC DNA]</scope>
    <source>
        <strain evidence="3 4">MAH-3</strain>
    </source>
</reference>
<dbReference type="InterPro" id="IPR032816">
    <property type="entry name" value="VTT_dom"/>
</dbReference>
<proteinExistence type="predicted"/>
<dbReference type="PANTHER" id="PTHR42709">
    <property type="entry name" value="ALKALINE PHOSPHATASE LIKE PROTEIN"/>
    <property type="match status" value="1"/>
</dbReference>
<dbReference type="AlphaFoldDB" id="A0A556N2M5"/>
<dbReference type="RefSeq" id="WP_144331815.1">
    <property type="nucleotide sequence ID" value="NZ_VLPL01000002.1"/>
</dbReference>
<keyword evidence="1" id="KW-1133">Transmembrane helix</keyword>
<gene>
    <name evidence="3" type="ORF">FO442_03745</name>
</gene>
<feature type="transmembrane region" description="Helical" evidence="1">
    <location>
        <begin position="84"/>
        <end position="108"/>
    </location>
</feature>
<feature type="transmembrane region" description="Helical" evidence="1">
    <location>
        <begin position="43"/>
        <end position="64"/>
    </location>
</feature>
<evidence type="ECO:0000256" key="1">
    <source>
        <dbReference type="SAM" id="Phobius"/>
    </source>
</evidence>
<evidence type="ECO:0000313" key="4">
    <source>
        <dbReference type="Proteomes" id="UP000316008"/>
    </source>
</evidence>
<feature type="domain" description="VTT" evidence="2">
    <location>
        <begin position="28"/>
        <end position="130"/>
    </location>
</feature>
<evidence type="ECO:0000313" key="3">
    <source>
        <dbReference type="EMBL" id="TSJ46278.1"/>
    </source>
</evidence>
<keyword evidence="4" id="KW-1185">Reference proteome</keyword>
<evidence type="ECO:0000259" key="2">
    <source>
        <dbReference type="Pfam" id="PF09335"/>
    </source>
</evidence>
<comment type="caution">
    <text evidence="3">The sequence shown here is derived from an EMBL/GenBank/DDBJ whole genome shotgun (WGS) entry which is preliminary data.</text>
</comment>
<dbReference type="OrthoDB" id="9814483at2"/>
<dbReference type="EMBL" id="VLPL01000002">
    <property type="protein sequence ID" value="TSJ46278.1"/>
    <property type="molecule type" value="Genomic_DNA"/>
</dbReference>
<protein>
    <submittedName>
        <fullName evidence="3">DedA family protein</fullName>
    </submittedName>
</protein>
<keyword evidence="1" id="KW-0472">Membrane</keyword>
<dbReference type="InterPro" id="IPR051311">
    <property type="entry name" value="DedA_domain"/>
</dbReference>
<keyword evidence="1" id="KW-0812">Transmembrane</keyword>
<organism evidence="3 4">
    <name type="scientific">Fluviicola chungangensis</name>
    <dbReference type="NCBI Taxonomy" id="2597671"/>
    <lineage>
        <taxon>Bacteria</taxon>
        <taxon>Pseudomonadati</taxon>
        <taxon>Bacteroidota</taxon>
        <taxon>Flavobacteriia</taxon>
        <taxon>Flavobacteriales</taxon>
        <taxon>Crocinitomicaceae</taxon>
        <taxon>Fluviicola</taxon>
    </lineage>
</organism>
<sequence>MMIEWGLIGLFVMCFLASTIVPFPSEATLLFFLNSGTYSPVSVLIVASLGNCLGGSTNYLLGYYGRKILGKKQLVRSESLVQRYGFWTALFSWLPVIGDPLLVVLGVYRVSFWKTMGLMSLGKITRYLIVYWTYFTFA</sequence>
<dbReference type="Pfam" id="PF09335">
    <property type="entry name" value="VTT_dom"/>
    <property type="match status" value="1"/>
</dbReference>
<accession>A0A556N2M5</accession>
<dbReference type="PANTHER" id="PTHR42709:SF4">
    <property type="entry name" value="INNER MEMBRANE PROTEIN YQAA"/>
    <property type="match status" value="1"/>
</dbReference>
<name>A0A556N2M5_9FLAO</name>
<dbReference type="Proteomes" id="UP000316008">
    <property type="component" value="Unassembled WGS sequence"/>
</dbReference>